<feature type="binding site" evidence="5">
    <location>
        <position position="310"/>
    </location>
    <ligand>
        <name>Zn(2+)</name>
        <dbReference type="ChEBI" id="CHEBI:29105"/>
    </ligand>
</feature>
<comment type="subunit">
    <text evidence="5">Heterodimer of a catalytic subunit and an accessory subunit.</text>
</comment>
<evidence type="ECO:0000256" key="4">
    <source>
        <dbReference type="ARBA" id="ARBA00022833"/>
    </source>
</evidence>
<organism evidence="7 8">
    <name type="scientific">Rhizopus stolonifer</name>
    <name type="common">Rhizopus nigricans</name>
    <dbReference type="NCBI Taxonomy" id="4846"/>
    <lineage>
        <taxon>Eukaryota</taxon>
        <taxon>Fungi</taxon>
        <taxon>Fungi incertae sedis</taxon>
        <taxon>Mucoromycota</taxon>
        <taxon>Mucoromycotina</taxon>
        <taxon>Mucoromycetes</taxon>
        <taxon>Mucorales</taxon>
        <taxon>Mucorineae</taxon>
        <taxon>Rhizopodaceae</taxon>
        <taxon>Rhizopus</taxon>
    </lineage>
</organism>
<dbReference type="GO" id="GO:0046872">
    <property type="term" value="F:metal ion binding"/>
    <property type="evidence" value="ECO:0007669"/>
    <property type="project" value="UniProtKB-KW"/>
</dbReference>
<comment type="subcellular location">
    <subcellularLocation>
        <location evidence="5">Cytoplasm</location>
    </subcellularLocation>
</comment>
<evidence type="ECO:0000256" key="2">
    <source>
        <dbReference type="ARBA" id="ARBA00022694"/>
    </source>
</evidence>
<evidence type="ECO:0000256" key="5">
    <source>
        <dbReference type="HAMAP-Rule" id="MF_03043"/>
    </source>
</evidence>
<keyword evidence="3 5" id="KW-0479">Metal-binding</keyword>
<dbReference type="HAMAP" id="MF_03043">
    <property type="entry name" value="QTRT2"/>
    <property type="match status" value="1"/>
</dbReference>
<dbReference type="PANTHER" id="PTHR46064:SF1">
    <property type="entry name" value="QUEUINE TRNA-RIBOSYLTRANSFERASE ACCESSORY SUBUNIT 2"/>
    <property type="match status" value="1"/>
</dbReference>
<sequence>MTMNFQLAENSASSIIRRGTLHFSKKNKTIQTPACLTYTLRGSVPHLASDNLKPLPIEFVQITLEHFLEQKEAPSFRFPQGLHTYLHLENALLFCDVRDPYKLSPVSFNTDNHLSVKSHAGIQRITPDIWAEAMRAYRPDVVASMADTISDVTIKSKRIPRSVNRTLRWLDENLVQAKKLDIPVFAHLMGHHHPEERARSAQETAERDVQGFILNMTDLDPSLLLASIDKLPRDRPRLAYGLSTPERILAGISHGVDLFDGSYAHQLTLSGHAMVFKFGQQLAHKTLCLHDPRFAHDFDALDSACGCHACSRHSKAYIHHLLNAHEMLGPILLMSHNVYQLEQFMTDVRISIQDGSFEEKHARFIQCYSEDQVESLAIPSKNKRTVL</sequence>
<dbReference type="InterPro" id="IPR002616">
    <property type="entry name" value="tRNA_ribo_trans-like"/>
</dbReference>
<dbReference type="OrthoDB" id="27601at2759"/>
<dbReference type="InterPro" id="IPR028592">
    <property type="entry name" value="QTRTD1"/>
</dbReference>
<dbReference type="PANTHER" id="PTHR46064">
    <property type="entry name" value="QUEUINE TRNA-RIBOSYLTRANSFERASE ACCESSORY SUBUNIT 2"/>
    <property type="match status" value="1"/>
</dbReference>
<name>A0A367K477_RHIST</name>
<keyword evidence="7" id="KW-0808">Transferase</keyword>
<keyword evidence="4 5" id="KW-0862">Zinc</keyword>
<dbReference type="InterPro" id="IPR050852">
    <property type="entry name" value="Queuine_tRNA-ribosyltrfase"/>
</dbReference>
<protein>
    <recommendedName>
        <fullName evidence="5">Queuine tRNA-ribosyltransferase accessory subunit 2</fullName>
    </recommendedName>
    <alternativeName>
        <fullName evidence="5">Queuine tRNA-ribosyltransferase domain-containing protein 1</fullName>
    </alternativeName>
</protein>
<feature type="binding site" evidence="5">
    <location>
        <position position="336"/>
    </location>
    <ligand>
        <name>Zn(2+)</name>
        <dbReference type="ChEBI" id="CHEBI:29105"/>
    </ligand>
</feature>
<evidence type="ECO:0000256" key="3">
    <source>
        <dbReference type="ARBA" id="ARBA00022723"/>
    </source>
</evidence>
<reference evidence="7 8" key="1">
    <citation type="journal article" date="2018" name="G3 (Bethesda)">
        <title>Phylogenetic and Phylogenomic Definition of Rhizopus Species.</title>
        <authorList>
            <person name="Gryganskyi A.P."/>
            <person name="Golan J."/>
            <person name="Dolatabadi S."/>
            <person name="Mondo S."/>
            <person name="Robb S."/>
            <person name="Idnurm A."/>
            <person name="Muszewska A."/>
            <person name="Steczkiewicz K."/>
            <person name="Masonjones S."/>
            <person name="Liao H.L."/>
            <person name="Gajdeczka M.T."/>
            <person name="Anike F."/>
            <person name="Vuek A."/>
            <person name="Anishchenko I.M."/>
            <person name="Voigt K."/>
            <person name="de Hoog G.S."/>
            <person name="Smith M.E."/>
            <person name="Heitman J."/>
            <person name="Vilgalys R."/>
            <person name="Stajich J.E."/>
        </authorList>
    </citation>
    <scope>NUCLEOTIDE SEQUENCE [LARGE SCALE GENOMIC DNA]</scope>
    <source>
        <strain evidence="7 8">LSU 92-RS-03</strain>
    </source>
</reference>
<gene>
    <name evidence="7" type="primary">QTRTD1</name>
    <name evidence="7" type="ORF">CU098_007095</name>
</gene>
<dbReference type="NCBIfam" id="TIGR00449">
    <property type="entry name" value="tgt_general"/>
    <property type="match status" value="1"/>
</dbReference>
<comment type="caution">
    <text evidence="7">The sequence shown here is derived from an EMBL/GenBank/DDBJ whole genome shotgun (WGS) entry which is preliminary data.</text>
</comment>
<evidence type="ECO:0000313" key="8">
    <source>
        <dbReference type="Proteomes" id="UP000253551"/>
    </source>
</evidence>
<dbReference type="InterPro" id="IPR036511">
    <property type="entry name" value="TGT-like_sf"/>
</dbReference>
<dbReference type="EMBL" id="PJQM01002279">
    <property type="protein sequence ID" value="RCH96671.1"/>
    <property type="molecule type" value="Genomic_DNA"/>
</dbReference>
<accession>A0A367K477</accession>
<dbReference type="Proteomes" id="UP000253551">
    <property type="component" value="Unassembled WGS sequence"/>
</dbReference>
<dbReference type="Pfam" id="PF01702">
    <property type="entry name" value="TGT"/>
    <property type="match status" value="1"/>
</dbReference>
<keyword evidence="8" id="KW-1185">Reference proteome</keyword>
<feature type="domain" description="tRNA-guanine(15) transglycosylase-like" evidence="6">
    <location>
        <begin position="16"/>
        <end position="368"/>
    </location>
</feature>
<comment type="function">
    <text evidence="5">Non-catalytic subunit of the queuine tRNA-ribosyltransferase (TGT) that catalyzes the base-exchange of a guanine (G) residue with queuine (Q) at position 34 (anticodon wobble position) in tRNAs with GU(N) anticodons (tRNA-Asp, -Asn, -His and -Tyr), resulting in the hypermodified nucleoside queuosine (7-(((4,5-cis-dihydroxy-2-cyclopenten-1-yl)amino)methyl)-7-deazaguanosine).</text>
</comment>
<proteinExistence type="inferred from homology"/>
<evidence type="ECO:0000256" key="1">
    <source>
        <dbReference type="ARBA" id="ARBA00022490"/>
    </source>
</evidence>
<feature type="binding site" evidence="5">
    <location>
        <position position="305"/>
    </location>
    <ligand>
        <name>Zn(2+)</name>
        <dbReference type="ChEBI" id="CHEBI:29105"/>
    </ligand>
</feature>
<dbReference type="GO" id="GO:0006400">
    <property type="term" value="P:tRNA modification"/>
    <property type="evidence" value="ECO:0007669"/>
    <property type="project" value="InterPro"/>
</dbReference>
<comment type="similarity">
    <text evidence="5">Belongs to the queuine tRNA-ribosyltransferase family. QTRT2 subfamily.</text>
</comment>
<dbReference type="SUPFAM" id="SSF51713">
    <property type="entry name" value="tRNA-guanine transglycosylase"/>
    <property type="match status" value="1"/>
</dbReference>
<dbReference type="AlphaFoldDB" id="A0A367K477"/>
<dbReference type="STRING" id="4846.A0A367K477"/>
<dbReference type="GO" id="GO:0005737">
    <property type="term" value="C:cytoplasm"/>
    <property type="evidence" value="ECO:0007669"/>
    <property type="project" value="UniProtKB-SubCell"/>
</dbReference>
<keyword evidence="2 5" id="KW-0819">tRNA processing</keyword>
<evidence type="ECO:0000259" key="6">
    <source>
        <dbReference type="Pfam" id="PF01702"/>
    </source>
</evidence>
<feature type="binding site" evidence="5">
    <location>
        <position position="307"/>
    </location>
    <ligand>
        <name>Zn(2+)</name>
        <dbReference type="ChEBI" id="CHEBI:29105"/>
    </ligand>
</feature>
<keyword evidence="1 5" id="KW-0963">Cytoplasm</keyword>
<evidence type="ECO:0000313" key="7">
    <source>
        <dbReference type="EMBL" id="RCH96671.1"/>
    </source>
</evidence>
<dbReference type="Gene3D" id="3.20.20.105">
    <property type="entry name" value="Queuine tRNA-ribosyltransferase-like"/>
    <property type="match status" value="1"/>
</dbReference>
<dbReference type="GO" id="GO:0008479">
    <property type="term" value="F:tRNA-guanosine(34) queuine transglycosylase activity"/>
    <property type="evidence" value="ECO:0007669"/>
    <property type="project" value="UniProtKB-UniRule"/>
</dbReference>
<comment type="cofactor">
    <cofactor evidence="5">
        <name>Zn(2+)</name>
        <dbReference type="ChEBI" id="CHEBI:29105"/>
    </cofactor>
    <text evidence="5">Binds 1 zinc ion per subunit.</text>
</comment>